<dbReference type="AlphaFoldDB" id="A0A4S8IIW0"/>
<evidence type="ECO:0000256" key="1">
    <source>
        <dbReference type="SAM" id="MobiDB-lite"/>
    </source>
</evidence>
<feature type="compositionally biased region" description="Polar residues" evidence="1">
    <location>
        <begin position="1"/>
        <end position="13"/>
    </location>
</feature>
<protein>
    <submittedName>
        <fullName evidence="2">Uncharacterized protein</fullName>
    </submittedName>
</protein>
<evidence type="ECO:0000313" key="3">
    <source>
        <dbReference type="Proteomes" id="UP000317650"/>
    </source>
</evidence>
<proteinExistence type="predicted"/>
<organism evidence="2 3">
    <name type="scientific">Musa balbisiana</name>
    <name type="common">Banana</name>
    <dbReference type="NCBI Taxonomy" id="52838"/>
    <lineage>
        <taxon>Eukaryota</taxon>
        <taxon>Viridiplantae</taxon>
        <taxon>Streptophyta</taxon>
        <taxon>Embryophyta</taxon>
        <taxon>Tracheophyta</taxon>
        <taxon>Spermatophyta</taxon>
        <taxon>Magnoliopsida</taxon>
        <taxon>Liliopsida</taxon>
        <taxon>Zingiberales</taxon>
        <taxon>Musaceae</taxon>
        <taxon>Musa</taxon>
    </lineage>
</organism>
<dbReference type="EMBL" id="PYDT01000010">
    <property type="protein sequence ID" value="THU48285.1"/>
    <property type="molecule type" value="Genomic_DNA"/>
</dbReference>
<accession>A0A4S8IIW0</accession>
<name>A0A4S8IIW0_MUSBA</name>
<sequence length="165" mass="17931">METKRSLPTSSAPGQRRPRYRVGGSSRPWSVAGCRSRGPLVGWERGGAQTQAYLLWDRAKRTSRSGGLKYPFLGGALLLPGAMAGDFFLGGGGQRIAVGIRHSALFGVSHPPISLSPSCRSIFIAFFIPISIPPAAQRTRKGSFQTSGRREGFARLLKRKDLKLY</sequence>
<gene>
    <name evidence="2" type="ORF">C4D60_Mb09t24630</name>
</gene>
<reference evidence="2 3" key="1">
    <citation type="journal article" date="2019" name="Nat. Plants">
        <title>Genome sequencing of Musa balbisiana reveals subgenome evolution and function divergence in polyploid bananas.</title>
        <authorList>
            <person name="Yao X."/>
        </authorList>
    </citation>
    <scope>NUCLEOTIDE SEQUENCE [LARGE SCALE GENOMIC DNA]</scope>
    <source>
        <strain evidence="3">cv. DH-PKW</strain>
        <tissue evidence="2">Leaves</tissue>
    </source>
</reference>
<evidence type="ECO:0000313" key="2">
    <source>
        <dbReference type="EMBL" id="THU48285.1"/>
    </source>
</evidence>
<feature type="region of interest" description="Disordered" evidence="1">
    <location>
        <begin position="1"/>
        <end position="26"/>
    </location>
</feature>
<keyword evidence="3" id="KW-1185">Reference proteome</keyword>
<comment type="caution">
    <text evidence="2">The sequence shown here is derived from an EMBL/GenBank/DDBJ whole genome shotgun (WGS) entry which is preliminary data.</text>
</comment>
<dbReference type="Proteomes" id="UP000317650">
    <property type="component" value="Chromosome 9"/>
</dbReference>